<dbReference type="Proteomes" id="UP001162156">
    <property type="component" value="Unassembled WGS sequence"/>
</dbReference>
<gene>
    <name evidence="1" type="ORF">NQ314_000595</name>
</gene>
<reference evidence="1" key="1">
    <citation type="journal article" date="2023" name="Insect Mol. Biol.">
        <title>Genome sequencing provides insights into the evolution of gene families encoding plant cell wall-degrading enzymes in longhorned beetles.</title>
        <authorList>
            <person name="Shin N.R."/>
            <person name="Okamura Y."/>
            <person name="Kirsch R."/>
            <person name="Pauchet Y."/>
        </authorList>
    </citation>
    <scope>NUCLEOTIDE SEQUENCE</scope>
    <source>
        <strain evidence="1">RBIC_L_NR</strain>
    </source>
</reference>
<dbReference type="AlphaFoldDB" id="A0AAV8ZWV3"/>
<protein>
    <submittedName>
        <fullName evidence="1">Uncharacterized protein</fullName>
    </submittedName>
</protein>
<evidence type="ECO:0000313" key="1">
    <source>
        <dbReference type="EMBL" id="KAJ8971669.1"/>
    </source>
</evidence>
<name>A0AAV8ZWV3_9CUCU</name>
<keyword evidence="2" id="KW-1185">Reference proteome</keyword>
<accession>A0AAV8ZWV3</accession>
<dbReference type="EMBL" id="JANEYF010000177">
    <property type="protein sequence ID" value="KAJ8971669.1"/>
    <property type="molecule type" value="Genomic_DNA"/>
</dbReference>
<proteinExistence type="predicted"/>
<comment type="caution">
    <text evidence="1">The sequence shown here is derived from an EMBL/GenBank/DDBJ whole genome shotgun (WGS) entry which is preliminary data.</text>
</comment>
<evidence type="ECO:0000313" key="2">
    <source>
        <dbReference type="Proteomes" id="UP001162156"/>
    </source>
</evidence>
<sequence length="138" mass="14864">MMQSIITKVEVVGGPTKAKNDPIIASKVDIHTGKKEVTSVVSSVVQVKSDEEPAAIIGNNIGEPEYDFLSRQPSEVVEETYKVINLKPSSKFHLKHRAASDAKKAAATKRSDTSHPTGLVTKLGGTVIKEGCNYCSRN</sequence>
<organism evidence="1 2">
    <name type="scientific">Rhamnusium bicolor</name>
    <dbReference type="NCBI Taxonomy" id="1586634"/>
    <lineage>
        <taxon>Eukaryota</taxon>
        <taxon>Metazoa</taxon>
        <taxon>Ecdysozoa</taxon>
        <taxon>Arthropoda</taxon>
        <taxon>Hexapoda</taxon>
        <taxon>Insecta</taxon>
        <taxon>Pterygota</taxon>
        <taxon>Neoptera</taxon>
        <taxon>Endopterygota</taxon>
        <taxon>Coleoptera</taxon>
        <taxon>Polyphaga</taxon>
        <taxon>Cucujiformia</taxon>
        <taxon>Chrysomeloidea</taxon>
        <taxon>Cerambycidae</taxon>
        <taxon>Lepturinae</taxon>
        <taxon>Rhagiini</taxon>
        <taxon>Rhamnusium</taxon>
    </lineage>
</organism>